<gene>
    <name evidence="1" type="ORF">SIDU_06120</name>
</gene>
<evidence type="ECO:0000313" key="1">
    <source>
        <dbReference type="EMBL" id="APL94116.1"/>
    </source>
</evidence>
<dbReference type="KEGG" id="sinb:SIDU_06120"/>
<accession>A0A1L5BMP3</accession>
<dbReference type="AlphaFoldDB" id="A0A1L5BMP3"/>
<organism evidence="1 2">
    <name type="scientific">Sphingobium indicum (strain DSM 16412 / CCM 7286 / MTCC 6364 / B90A)</name>
    <dbReference type="NCBI Taxonomy" id="861109"/>
    <lineage>
        <taxon>Bacteria</taxon>
        <taxon>Pseudomonadati</taxon>
        <taxon>Pseudomonadota</taxon>
        <taxon>Alphaproteobacteria</taxon>
        <taxon>Sphingomonadales</taxon>
        <taxon>Sphingomonadaceae</taxon>
        <taxon>Sphingobium</taxon>
    </lineage>
</organism>
<reference evidence="1 2" key="1">
    <citation type="journal article" date="2012" name="J. Bacteriol.">
        <title>Genome sequence of Sphingobium indicum B90A, a hexachlorocyclohexane-degrading bacterium.</title>
        <authorList>
            <person name="Anand S."/>
            <person name="Sangwan N."/>
            <person name="Lata P."/>
            <person name="Kaur J."/>
            <person name="Dua A."/>
            <person name="Singh A.K."/>
            <person name="Verma M."/>
            <person name="Kaur J."/>
            <person name="Khurana J.P."/>
            <person name="Khurana P."/>
            <person name="Mathur S."/>
            <person name="Lal R."/>
        </authorList>
    </citation>
    <scope>NUCLEOTIDE SEQUENCE [LARGE SCALE GENOMIC DNA]</scope>
    <source>
        <strain evidence="2">DSM 16412 / CCM 7286 / MTCC 6364 / B90A</strain>
    </source>
</reference>
<proteinExistence type="predicted"/>
<dbReference type="EMBL" id="CP013070">
    <property type="protein sequence ID" value="APL94116.1"/>
    <property type="molecule type" value="Genomic_DNA"/>
</dbReference>
<protein>
    <submittedName>
        <fullName evidence="1">Uncharacterized protein</fullName>
    </submittedName>
</protein>
<evidence type="ECO:0000313" key="2">
    <source>
        <dbReference type="Proteomes" id="UP000004550"/>
    </source>
</evidence>
<dbReference type="Proteomes" id="UP000004550">
    <property type="component" value="Chromosome"/>
</dbReference>
<sequence>MSRQYVACKFRPDDKRSYTYHNDGEPVAVGDEVKIAGRSDDGWQRVHVVAIADEMPSFETKPILGKVEPEAPALDLGEAE</sequence>
<dbReference type="RefSeq" id="WP_007685947.1">
    <property type="nucleotide sequence ID" value="NZ_CP013070.1"/>
</dbReference>
<name>A0A1L5BMP3_SPHIB</name>